<evidence type="ECO:0000313" key="2">
    <source>
        <dbReference type="EMBL" id="MBO0904881.1"/>
    </source>
</evidence>
<feature type="domain" description="Tetrapyrrole biosynthesis uroporphyrinogen III synthase" evidence="1">
    <location>
        <begin position="15"/>
        <end position="233"/>
    </location>
</feature>
<evidence type="ECO:0000259" key="1">
    <source>
        <dbReference type="Pfam" id="PF02602"/>
    </source>
</evidence>
<dbReference type="Proteomes" id="UP000664288">
    <property type="component" value="Unassembled WGS sequence"/>
</dbReference>
<dbReference type="Pfam" id="PF02602">
    <property type="entry name" value="HEM4"/>
    <property type="match status" value="1"/>
</dbReference>
<dbReference type="SUPFAM" id="SSF69618">
    <property type="entry name" value="HemD-like"/>
    <property type="match status" value="1"/>
</dbReference>
<keyword evidence="3" id="KW-1185">Reference proteome</keyword>
<dbReference type="Gene3D" id="3.40.50.10090">
    <property type="match status" value="1"/>
</dbReference>
<dbReference type="InterPro" id="IPR036108">
    <property type="entry name" value="4pyrrol_syn_uPrphyn_synt_sf"/>
</dbReference>
<organism evidence="2 3">
    <name type="scientific">Jiella sonneratiae</name>
    <dbReference type="NCBI Taxonomy" id="2816856"/>
    <lineage>
        <taxon>Bacteria</taxon>
        <taxon>Pseudomonadati</taxon>
        <taxon>Pseudomonadota</taxon>
        <taxon>Alphaproteobacteria</taxon>
        <taxon>Hyphomicrobiales</taxon>
        <taxon>Aurantimonadaceae</taxon>
        <taxon>Jiella</taxon>
    </lineage>
</organism>
<dbReference type="EMBL" id="JAFMPY010000015">
    <property type="protein sequence ID" value="MBO0904881.1"/>
    <property type="molecule type" value="Genomic_DNA"/>
</dbReference>
<dbReference type="RefSeq" id="WP_207351526.1">
    <property type="nucleotide sequence ID" value="NZ_JAFMPY010000015.1"/>
</dbReference>
<dbReference type="InterPro" id="IPR003754">
    <property type="entry name" value="4pyrrol_synth_uPrphyn_synth"/>
</dbReference>
<name>A0ABS3J5C7_9HYPH</name>
<protein>
    <submittedName>
        <fullName evidence="2">Uroporphyrinogen-III synthase</fullName>
    </submittedName>
</protein>
<evidence type="ECO:0000313" key="3">
    <source>
        <dbReference type="Proteomes" id="UP000664288"/>
    </source>
</evidence>
<comment type="caution">
    <text evidence="2">The sequence shown here is derived from an EMBL/GenBank/DDBJ whole genome shotgun (WGS) entry which is preliminary data.</text>
</comment>
<reference evidence="2 3" key="1">
    <citation type="submission" date="2021-03" db="EMBL/GenBank/DDBJ databases">
        <title>Whole genome sequence of Jiella sp. MQZ13P-4.</title>
        <authorList>
            <person name="Tuo L."/>
        </authorList>
    </citation>
    <scope>NUCLEOTIDE SEQUENCE [LARGE SCALE GENOMIC DNA]</scope>
    <source>
        <strain evidence="2 3">MQZ13P-4</strain>
    </source>
</reference>
<accession>A0ABS3J5C7</accession>
<gene>
    <name evidence="2" type="ORF">J1C47_14640</name>
</gene>
<sequence length="236" mass="24683">MARVLILREAAEAEKTARELSLAGHQPLMLPLERSVDIDAPLQEALGDAAIAGFALTSARAVPALAGAFPADRRPVLCVGRGTAEAAGAAGFPDVRTARGAASGMGRLAIETGITPGAILLYAAGRRRTGTLERALDAAAIGYRIWEVYDIVPVTLSAGMVRSVLMGGPPDAVLLLSAGQAEGYLRLAQEMPDLFTPQPRLLALSERVAAALPQPWRAATLISREPTLASLFERLG</sequence>
<proteinExistence type="predicted"/>